<keyword evidence="2" id="KW-1185">Reference proteome</keyword>
<evidence type="ECO:0000313" key="2">
    <source>
        <dbReference type="Proteomes" id="UP000000305"/>
    </source>
</evidence>
<proteinExistence type="predicted"/>
<dbReference type="HOGENOM" id="CLU_1961790_0_0_1"/>
<gene>
    <name evidence="1" type="ORF">DAPPUDRAFT_331443</name>
</gene>
<evidence type="ECO:0000313" key="1">
    <source>
        <dbReference type="EMBL" id="EFX67050.1"/>
    </source>
</evidence>
<dbReference type="Proteomes" id="UP000000305">
    <property type="component" value="Unassembled WGS sequence"/>
</dbReference>
<reference evidence="1 2" key="1">
    <citation type="journal article" date="2011" name="Science">
        <title>The ecoresponsive genome of Daphnia pulex.</title>
        <authorList>
            <person name="Colbourne J.K."/>
            <person name="Pfrender M.E."/>
            <person name="Gilbert D."/>
            <person name="Thomas W.K."/>
            <person name="Tucker A."/>
            <person name="Oakley T.H."/>
            <person name="Tokishita S."/>
            <person name="Aerts A."/>
            <person name="Arnold G.J."/>
            <person name="Basu M.K."/>
            <person name="Bauer D.J."/>
            <person name="Caceres C.E."/>
            <person name="Carmel L."/>
            <person name="Casola C."/>
            <person name="Choi J.H."/>
            <person name="Detter J.C."/>
            <person name="Dong Q."/>
            <person name="Dusheyko S."/>
            <person name="Eads B.D."/>
            <person name="Frohlich T."/>
            <person name="Geiler-Samerotte K.A."/>
            <person name="Gerlach D."/>
            <person name="Hatcher P."/>
            <person name="Jogdeo S."/>
            <person name="Krijgsveld J."/>
            <person name="Kriventseva E.V."/>
            <person name="Kultz D."/>
            <person name="Laforsch C."/>
            <person name="Lindquist E."/>
            <person name="Lopez J."/>
            <person name="Manak J.R."/>
            <person name="Muller J."/>
            <person name="Pangilinan J."/>
            <person name="Patwardhan R.P."/>
            <person name="Pitluck S."/>
            <person name="Pritham E.J."/>
            <person name="Rechtsteiner A."/>
            <person name="Rho M."/>
            <person name="Rogozin I.B."/>
            <person name="Sakarya O."/>
            <person name="Salamov A."/>
            <person name="Schaack S."/>
            <person name="Shapiro H."/>
            <person name="Shiga Y."/>
            <person name="Skalitzky C."/>
            <person name="Smith Z."/>
            <person name="Souvorov A."/>
            <person name="Sung W."/>
            <person name="Tang Z."/>
            <person name="Tsuchiya D."/>
            <person name="Tu H."/>
            <person name="Vos H."/>
            <person name="Wang M."/>
            <person name="Wolf Y.I."/>
            <person name="Yamagata H."/>
            <person name="Yamada T."/>
            <person name="Ye Y."/>
            <person name="Shaw J.R."/>
            <person name="Andrews J."/>
            <person name="Crease T.J."/>
            <person name="Tang H."/>
            <person name="Lucas S.M."/>
            <person name="Robertson H.M."/>
            <person name="Bork P."/>
            <person name="Koonin E.V."/>
            <person name="Zdobnov E.M."/>
            <person name="Grigoriev I.V."/>
            <person name="Lynch M."/>
            <person name="Boore J.L."/>
        </authorList>
    </citation>
    <scope>NUCLEOTIDE SEQUENCE [LARGE SCALE GENOMIC DNA]</scope>
</reference>
<name>E9HMI2_DAPPU</name>
<dbReference type="AlphaFoldDB" id="E9HMI2"/>
<organism evidence="1 2">
    <name type="scientific">Daphnia pulex</name>
    <name type="common">Water flea</name>
    <dbReference type="NCBI Taxonomy" id="6669"/>
    <lineage>
        <taxon>Eukaryota</taxon>
        <taxon>Metazoa</taxon>
        <taxon>Ecdysozoa</taxon>
        <taxon>Arthropoda</taxon>
        <taxon>Crustacea</taxon>
        <taxon>Branchiopoda</taxon>
        <taxon>Diplostraca</taxon>
        <taxon>Cladocera</taxon>
        <taxon>Anomopoda</taxon>
        <taxon>Daphniidae</taxon>
        <taxon>Daphnia</taxon>
    </lineage>
</organism>
<dbReference type="KEGG" id="dpx:DAPPUDRAFT_331443"/>
<sequence>MYHSSRILDIRPYPTSEEEQTGAKIFRRVRVGYCDTTKWYRVYITKLEKFGHCEADLIPQNHLLIEGGGNEFNQNNEQNGQLTVVIADAQANNKHMECYYNIDPIGHLDLYEGIIEPQITLHDYAALF</sequence>
<dbReference type="EMBL" id="GL732687">
    <property type="protein sequence ID" value="EFX67050.1"/>
    <property type="molecule type" value="Genomic_DNA"/>
</dbReference>
<dbReference type="InParanoid" id="E9HMI2"/>
<protein>
    <submittedName>
        <fullName evidence="1">Uncharacterized protein</fullName>
    </submittedName>
</protein>
<accession>E9HMI2</accession>